<keyword evidence="1" id="KW-0812">Transmembrane</keyword>
<proteinExistence type="predicted"/>
<keyword evidence="1" id="KW-1133">Transmembrane helix</keyword>
<keyword evidence="3" id="KW-1185">Reference proteome</keyword>
<reference evidence="2" key="1">
    <citation type="submission" date="2020-11" db="EMBL/GenBank/DDBJ databases">
        <title>Adaptations for nitrogen fixation in a non-lichenized fungal sporocarp promotes dispersal by wood-feeding termites.</title>
        <authorList>
            <consortium name="DOE Joint Genome Institute"/>
            <person name="Koch R.A."/>
            <person name="Yoon G."/>
            <person name="Arayal U."/>
            <person name="Lail K."/>
            <person name="Amirebrahimi M."/>
            <person name="Labutti K."/>
            <person name="Lipzen A."/>
            <person name="Riley R."/>
            <person name="Barry K."/>
            <person name="Henrissat B."/>
            <person name="Grigoriev I.V."/>
            <person name="Herr J.R."/>
            <person name="Aime M.C."/>
        </authorList>
    </citation>
    <scope>NUCLEOTIDE SEQUENCE</scope>
    <source>
        <strain evidence="2">MCA 3950</strain>
    </source>
</reference>
<dbReference type="RefSeq" id="XP_043034060.1">
    <property type="nucleotide sequence ID" value="XM_043181502.1"/>
</dbReference>
<protein>
    <submittedName>
        <fullName evidence="2">Uncharacterized protein</fullName>
    </submittedName>
</protein>
<sequence>MLAAVSPVIPLNHIILILIGITSVLVESGDRSFRGKTCKIRSSGFRPNFDLSTVLLPSSSHDCITVPNRPGIGIEASDRNSGRRRLTYIIPDGWRTSGKSW</sequence>
<dbReference type="GeneID" id="66103798"/>
<keyword evidence="1" id="KW-0472">Membrane</keyword>
<dbReference type="EMBL" id="MU250570">
    <property type="protein sequence ID" value="KAG7440560.1"/>
    <property type="molecule type" value="Genomic_DNA"/>
</dbReference>
<comment type="caution">
    <text evidence="2">The sequence shown here is derived from an EMBL/GenBank/DDBJ whole genome shotgun (WGS) entry which is preliminary data.</text>
</comment>
<accession>A0A9P7VHC3</accession>
<feature type="transmembrane region" description="Helical" evidence="1">
    <location>
        <begin position="6"/>
        <end position="26"/>
    </location>
</feature>
<dbReference type="Proteomes" id="UP000812287">
    <property type="component" value="Unassembled WGS sequence"/>
</dbReference>
<dbReference type="AlphaFoldDB" id="A0A9P7VHC3"/>
<name>A0A9P7VHC3_9AGAR</name>
<evidence type="ECO:0000256" key="1">
    <source>
        <dbReference type="SAM" id="Phobius"/>
    </source>
</evidence>
<evidence type="ECO:0000313" key="2">
    <source>
        <dbReference type="EMBL" id="KAG7440560.1"/>
    </source>
</evidence>
<organism evidence="2 3">
    <name type="scientific">Guyanagaster necrorhizus</name>
    <dbReference type="NCBI Taxonomy" id="856835"/>
    <lineage>
        <taxon>Eukaryota</taxon>
        <taxon>Fungi</taxon>
        <taxon>Dikarya</taxon>
        <taxon>Basidiomycota</taxon>
        <taxon>Agaricomycotina</taxon>
        <taxon>Agaricomycetes</taxon>
        <taxon>Agaricomycetidae</taxon>
        <taxon>Agaricales</taxon>
        <taxon>Marasmiineae</taxon>
        <taxon>Physalacriaceae</taxon>
        <taxon>Guyanagaster</taxon>
    </lineage>
</organism>
<gene>
    <name evidence="2" type="ORF">BT62DRAFT_581588</name>
</gene>
<evidence type="ECO:0000313" key="3">
    <source>
        <dbReference type="Proteomes" id="UP000812287"/>
    </source>
</evidence>